<sequence length="60" mass="6262">MRTSKIVHVLSRRATRRLQVATGVPGATAEPACLVRFGGGNVTAQAAAFLTRRDSGARPG</sequence>
<dbReference type="AlphaFoldDB" id="A0A843VAU7"/>
<evidence type="ECO:0000313" key="2">
    <source>
        <dbReference type="Proteomes" id="UP000652761"/>
    </source>
</evidence>
<dbReference type="Proteomes" id="UP000652761">
    <property type="component" value="Unassembled WGS sequence"/>
</dbReference>
<accession>A0A843VAU7</accession>
<proteinExistence type="predicted"/>
<keyword evidence="2" id="KW-1185">Reference proteome</keyword>
<dbReference type="EMBL" id="NMUH01001812">
    <property type="protein sequence ID" value="MQL95612.1"/>
    <property type="molecule type" value="Genomic_DNA"/>
</dbReference>
<name>A0A843VAU7_COLES</name>
<protein>
    <submittedName>
        <fullName evidence="1">Uncharacterized protein</fullName>
    </submittedName>
</protein>
<gene>
    <name evidence="1" type="ORF">Taro_028290</name>
</gene>
<reference evidence="1" key="1">
    <citation type="submission" date="2017-07" db="EMBL/GenBank/DDBJ databases">
        <title>Taro Niue Genome Assembly and Annotation.</title>
        <authorList>
            <person name="Atibalentja N."/>
            <person name="Keating K."/>
            <person name="Fields C.J."/>
        </authorList>
    </citation>
    <scope>NUCLEOTIDE SEQUENCE</scope>
    <source>
        <strain evidence="1">Niue_2</strain>
        <tissue evidence="1">Leaf</tissue>
    </source>
</reference>
<comment type="caution">
    <text evidence="1">The sequence shown here is derived from an EMBL/GenBank/DDBJ whole genome shotgun (WGS) entry which is preliminary data.</text>
</comment>
<evidence type="ECO:0000313" key="1">
    <source>
        <dbReference type="EMBL" id="MQL95612.1"/>
    </source>
</evidence>
<organism evidence="1 2">
    <name type="scientific">Colocasia esculenta</name>
    <name type="common">Wild taro</name>
    <name type="synonym">Arum esculentum</name>
    <dbReference type="NCBI Taxonomy" id="4460"/>
    <lineage>
        <taxon>Eukaryota</taxon>
        <taxon>Viridiplantae</taxon>
        <taxon>Streptophyta</taxon>
        <taxon>Embryophyta</taxon>
        <taxon>Tracheophyta</taxon>
        <taxon>Spermatophyta</taxon>
        <taxon>Magnoliopsida</taxon>
        <taxon>Liliopsida</taxon>
        <taxon>Araceae</taxon>
        <taxon>Aroideae</taxon>
        <taxon>Colocasieae</taxon>
        <taxon>Colocasia</taxon>
    </lineage>
</organism>